<accession>A0A931SC52</accession>
<sequence length="74" mass="8171">MILRQSIDQSNQTKVVGAPDAMTPGLLQALQLVAQMRKAQKAYFKSRKQADLVESKRLETAVDMKLAELGIKAV</sequence>
<evidence type="ECO:0000313" key="1">
    <source>
        <dbReference type="EMBL" id="MBI2097207.1"/>
    </source>
</evidence>
<dbReference type="AlphaFoldDB" id="A0A931SC52"/>
<dbReference type="EMBL" id="JACOZA010000086">
    <property type="protein sequence ID" value="MBI2097207.1"/>
    <property type="molecule type" value="Genomic_DNA"/>
</dbReference>
<proteinExistence type="predicted"/>
<name>A0A931SC52_9BACT</name>
<dbReference type="Proteomes" id="UP000724148">
    <property type="component" value="Unassembled WGS sequence"/>
</dbReference>
<protein>
    <submittedName>
        <fullName evidence="1">Uncharacterized protein</fullName>
    </submittedName>
</protein>
<reference evidence="1" key="1">
    <citation type="submission" date="2020-07" db="EMBL/GenBank/DDBJ databases">
        <title>Huge and variable diversity of episymbiotic CPR bacteria and DPANN archaea in groundwater ecosystems.</title>
        <authorList>
            <person name="He C.Y."/>
            <person name="Keren R."/>
            <person name="Whittaker M."/>
            <person name="Farag I.F."/>
            <person name="Doudna J."/>
            <person name="Cate J.H.D."/>
            <person name="Banfield J.F."/>
        </authorList>
    </citation>
    <scope>NUCLEOTIDE SEQUENCE</scope>
    <source>
        <strain evidence="1">NC_groundwater_193_Ag_S-0.1um_51_7</strain>
    </source>
</reference>
<evidence type="ECO:0000313" key="2">
    <source>
        <dbReference type="Proteomes" id="UP000724148"/>
    </source>
</evidence>
<comment type="caution">
    <text evidence="1">The sequence shown here is derived from an EMBL/GenBank/DDBJ whole genome shotgun (WGS) entry which is preliminary data.</text>
</comment>
<gene>
    <name evidence="1" type="ORF">HYT40_03635</name>
</gene>
<organism evidence="1 2">
    <name type="scientific">Candidatus Sungiibacteriota bacterium</name>
    <dbReference type="NCBI Taxonomy" id="2750080"/>
    <lineage>
        <taxon>Bacteria</taxon>
        <taxon>Candidatus Sungiibacteriota</taxon>
    </lineage>
</organism>